<organism evidence="1 2">
    <name type="scientific">Pristionchus mayeri</name>
    <dbReference type="NCBI Taxonomy" id="1317129"/>
    <lineage>
        <taxon>Eukaryota</taxon>
        <taxon>Metazoa</taxon>
        <taxon>Ecdysozoa</taxon>
        <taxon>Nematoda</taxon>
        <taxon>Chromadorea</taxon>
        <taxon>Rhabditida</taxon>
        <taxon>Rhabditina</taxon>
        <taxon>Diplogasteromorpha</taxon>
        <taxon>Diplogasteroidea</taxon>
        <taxon>Neodiplogasteridae</taxon>
        <taxon>Pristionchus</taxon>
    </lineage>
</organism>
<reference evidence="2" key="1">
    <citation type="submission" date="2022-10" db="EMBL/GenBank/DDBJ databases">
        <title>Genome assembly of Pristionchus species.</title>
        <authorList>
            <person name="Yoshida K."/>
            <person name="Sommer R.J."/>
        </authorList>
    </citation>
    <scope>NUCLEOTIDE SEQUENCE [LARGE SCALE GENOMIC DNA]</scope>
    <source>
        <strain evidence="2">RS5460</strain>
    </source>
</reference>
<protein>
    <submittedName>
        <fullName evidence="1">Uncharacterized protein</fullName>
    </submittedName>
</protein>
<evidence type="ECO:0000313" key="2">
    <source>
        <dbReference type="Proteomes" id="UP001328107"/>
    </source>
</evidence>
<dbReference type="Proteomes" id="UP001328107">
    <property type="component" value="Unassembled WGS sequence"/>
</dbReference>
<sequence>RGGSLKYIGIPEFFLKVDILCVEKNTGEKGPMAEICQDKELEKRCTDPVDDKGFKWARFYHRFEYDPTGENSLTTRGVARYNLVCTLGYQVTFEGLSCFGGLKDGRCSDIECG</sequence>
<name>A0AAN5D226_9BILA</name>
<comment type="caution">
    <text evidence="1">The sequence shown here is derived from an EMBL/GenBank/DDBJ whole genome shotgun (WGS) entry which is preliminary data.</text>
</comment>
<proteinExistence type="predicted"/>
<keyword evidence="2" id="KW-1185">Reference proteome</keyword>
<accession>A0AAN5D226</accession>
<dbReference type="EMBL" id="BTRK01000005">
    <property type="protein sequence ID" value="GMR55431.1"/>
    <property type="molecule type" value="Genomic_DNA"/>
</dbReference>
<feature type="non-terminal residue" evidence="1">
    <location>
        <position position="1"/>
    </location>
</feature>
<dbReference type="AlphaFoldDB" id="A0AAN5D226"/>
<gene>
    <name evidence="1" type="ORF">PMAYCL1PPCAC_25626</name>
</gene>
<evidence type="ECO:0000313" key="1">
    <source>
        <dbReference type="EMBL" id="GMR55431.1"/>
    </source>
</evidence>
<feature type="non-terminal residue" evidence="1">
    <location>
        <position position="113"/>
    </location>
</feature>